<evidence type="ECO:0000256" key="1">
    <source>
        <dbReference type="ARBA" id="ARBA00006484"/>
    </source>
</evidence>
<evidence type="ECO:0000313" key="3">
    <source>
        <dbReference type="EMBL" id="EXJ90443.1"/>
    </source>
</evidence>
<dbReference type="GO" id="GO:0016491">
    <property type="term" value="F:oxidoreductase activity"/>
    <property type="evidence" value="ECO:0007669"/>
    <property type="project" value="UniProtKB-KW"/>
</dbReference>
<dbReference type="Gene3D" id="3.40.50.720">
    <property type="entry name" value="NAD(P)-binding Rossmann-like Domain"/>
    <property type="match status" value="1"/>
</dbReference>
<comment type="caution">
    <text evidence="3">The sequence shown here is derived from an EMBL/GenBank/DDBJ whole genome shotgun (WGS) entry which is preliminary data.</text>
</comment>
<dbReference type="PANTHER" id="PTHR43669:SF4">
    <property type="entry name" value="SHORT-CHAIN DEHYDROGENASE"/>
    <property type="match status" value="1"/>
</dbReference>
<dbReference type="PANTHER" id="PTHR43669">
    <property type="entry name" value="5-KETO-D-GLUCONATE 5-REDUCTASE"/>
    <property type="match status" value="1"/>
</dbReference>
<dbReference type="eggNOG" id="KOG1014">
    <property type="taxonomic scope" value="Eukaryota"/>
</dbReference>
<keyword evidence="4" id="KW-1185">Reference proteome</keyword>
<dbReference type="CDD" id="cd05233">
    <property type="entry name" value="SDR_c"/>
    <property type="match status" value="1"/>
</dbReference>
<evidence type="ECO:0008006" key="5">
    <source>
        <dbReference type="Google" id="ProtNLM"/>
    </source>
</evidence>
<dbReference type="Proteomes" id="UP000019484">
    <property type="component" value="Unassembled WGS sequence"/>
</dbReference>
<sequence length="251" mass="26844">MSPTAPSKVLFILGGGPRIGHAVAKRFLQDGYRIAVGRRNPGDGNDTAEAEAQGVFLVSVDVASRQSVKAAFHAVKSQLGVPNVVVYNAADLTFPSHMDDPFAISPAEFEHNLAVNATGAYSALHHASRGFLHLKKAFGDSDDVHCVFIATGDVSPFHPDAAATTLGPGKAALAYLIQVGMKAYEQAGIRFYFASQVTAEGKVVPESEVSAVAHGEVYVNLVNRDLVRDVWHVKFSANKEGTKVKVEWESE</sequence>
<dbReference type="InterPro" id="IPR002347">
    <property type="entry name" value="SDR_fam"/>
</dbReference>
<dbReference type="OrthoDB" id="5336600at2759"/>
<name>W9YD65_9EURO</name>
<keyword evidence="2" id="KW-0560">Oxidoreductase</keyword>
<dbReference type="HOGENOM" id="CLU_103010_0_0_1"/>
<organism evidence="3 4">
    <name type="scientific">Capronia coronata CBS 617.96</name>
    <dbReference type="NCBI Taxonomy" id="1182541"/>
    <lineage>
        <taxon>Eukaryota</taxon>
        <taxon>Fungi</taxon>
        <taxon>Dikarya</taxon>
        <taxon>Ascomycota</taxon>
        <taxon>Pezizomycotina</taxon>
        <taxon>Eurotiomycetes</taxon>
        <taxon>Chaetothyriomycetidae</taxon>
        <taxon>Chaetothyriales</taxon>
        <taxon>Herpotrichiellaceae</taxon>
        <taxon>Capronia</taxon>
    </lineage>
</organism>
<dbReference type="RefSeq" id="XP_007722637.1">
    <property type="nucleotide sequence ID" value="XM_007724447.1"/>
</dbReference>
<dbReference type="AlphaFoldDB" id="W9YD65"/>
<proteinExistence type="inferred from homology"/>
<dbReference type="GeneID" id="19158436"/>
<protein>
    <recommendedName>
        <fullName evidence="5">NAD(P)-binding protein</fullName>
    </recommendedName>
</protein>
<evidence type="ECO:0000313" key="4">
    <source>
        <dbReference type="Proteomes" id="UP000019484"/>
    </source>
</evidence>
<dbReference type="SUPFAM" id="SSF51735">
    <property type="entry name" value="NAD(P)-binding Rossmann-fold domains"/>
    <property type="match status" value="1"/>
</dbReference>
<dbReference type="Pfam" id="PF00106">
    <property type="entry name" value="adh_short"/>
    <property type="match status" value="1"/>
</dbReference>
<gene>
    <name evidence="3" type="ORF">A1O1_03545</name>
</gene>
<accession>W9YD65</accession>
<dbReference type="STRING" id="1182541.W9YD65"/>
<evidence type="ECO:0000256" key="2">
    <source>
        <dbReference type="ARBA" id="ARBA00023002"/>
    </source>
</evidence>
<comment type="similarity">
    <text evidence="1">Belongs to the short-chain dehydrogenases/reductases (SDR) family.</text>
</comment>
<dbReference type="EMBL" id="AMWN01000003">
    <property type="protein sequence ID" value="EXJ90443.1"/>
    <property type="molecule type" value="Genomic_DNA"/>
</dbReference>
<dbReference type="InterPro" id="IPR036291">
    <property type="entry name" value="NAD(P)-bd_dom_sf"/>
</dbReference>
<reference evidence="3 4" key="1">
    <citation type="submission" date="2013-03" db="EMBL/GenBank/DDBJ databases">
        <title>The Genome Sequence of Capronia coronata CBS 617.96.</title>
        <authorList>
            <consortium name="The Broad Institute Genomics Platform"/>
            <person name="Cuomo C."/>
            <person name="de Hoog S."/>
            <person name="Gorbushina A."/>
            <person name="Walker B."/>
            <person name="Young S.K."/>
            <person name="Zeng Q."/>
            <person name="Gargeya S."/>
            <person name="Fitzgerald M."/>
            <person name="Haas B."/>
            <person name="Abouelleil A."/>
            <person name="Allen A.W."/>
            <person name="Alvarado L."/>
            <person name="Arachchi H.M."/>
            <person name="Berlin A.M."/>
            <person name="Chapman S.B."/>
            <person name="Gainer-Dewar J."/>
            <person name="Goldberg J."/>
            <person name="Griggs A."/>
            <person name="Gujja S."/>
            <person name="Hansen M."/>
            <person name="Howarth C."/>
            <person name="Imamovic A."/>
            <person name="Ireland A."/>
            <person name="Larimer J."/>
            <person name="McCowan C."/>
            <person name="Murphy C."/>
            <person name="Pearson M."/>
            <person name="Poon T.W."/>
            <person name="Priest M."/>
            <person name="Roberts A."/>
            <person name="Saif S."/>
            <person name="Shea T."/>
            <person name="Sisk P."/>
            <person name="Sykes S."/>
            <person name="Wortman J."/>
            <person name="Nusbaum C."/>
            <person name="Birren B."/>
        </authorList>
    </citation>
    <scope>NUCLEOTIDE SEQUENCE [LARGE SCALE GENOMIC DNA]</scope>
    <source>
        <strain evidence="3 4">CBS 617.96</strain>
    </source>
</reference>